<accession>A0A1G8GPM0</accession>
<gene>
    <name evidence="1" type="ORF">SAMN05192582_101934</name>
</gene>
<protein>
    <submittedName>
        <fullName evidence="1">Uncharacterized protein</fullName>
    </submittedName>
</protein>
<organism evidence="1 2">
    <name type="scientific">Bacteroides ovatus</name>
    <dbReference type="NCBI Taxonomy" id="28116"/>
    <lineage>
        <taxon>Bacteria</taxon>
        <taxon>Pseudomonadati</taxon>
        <taxon>Bacteroidota</taxon>
        <taxon>Bacteroidia</taxon>
        <taxon>Bacteroidales</taxon>
        <taxon>Bacteroidaceae</taxon>
        <taxon>Bacteroides</taxon>
    </lineage>
</organism>
<evidence type="ECO:0000313" key="1">
    <source>
        <dbReference type="EMBL" id="SDH96322.1"/>
    </source>
</evidence>
<proteinExistence type="predicted"/>
<dbReference type="AlphaFoldDB" id="A0A1G8GPM0"/>
<name>A0A1G8GPM0_BACOV</name>
<reference evidence="1 2" key="1">
    <citation type="submission" date="2016-10" db="EMBL/GenBank/DDBJ databases">
        <authorList>
            <person name="de Groot N.N."/>
        </authorList>
    </citation>
    <scope>NUCLEOTIDE SEQUENCE [LARGE SCALE GENOMIC DNA]</scope>
    <source>
        <strain evidence="1 2">NLAE-zl-C57</strain>
    </source>
</reference>
<dbReference type="EMBL" id="FNDO01000019">
    <property type="protein sequence ID" value="SDH96322.1"/>
    <property type="molecule type" value="Genomic_DNA"/>
</dbReference>
<sequence length="53" mass="6199">MGTKGDWTVCVLLYLCRVIQTKGMATVNLYFFNHLNFNNYGFRVCSNKKSVRF</sequence>
<evidence type="ECO:0000313" key="2">
    <source>
        <dbReference type="Proteomes" id="UP000181870"/>
    </source>
</evidence>
<dbReference type="Proteomes" id="UP000181870">
    <property type="component" value="Unassembled WGS sequence"/>
</dbReference>